<feature type="region of interest" description="Disordered" evidence="1">
    <location>
        <begin position="1"/>
        <end position="33"/>
    </location>
</feature>
<evidence type="ECO:0000313" key="3">
    <source>
        <dbReference type="EMBL" id="UOO97320.1"/>
    </source>
</evidence>
<dbReference type="GeneID" id="71764065"/>
<name>A0AAV3SIM0_HALDO</name>
<sequence>MTTNAISGQEPDESDADQQPTTEADAETVHATDEWALVVRRDGAVEARTHWPNGDPQTFTTAPIDEAPDSSATYRYGLSIEQVLSRYTHETRFDRDLNARENGAAFRRGIIDALCALAPTTFPDGSDGQPVGIVFVNAPTGPSTTVVNEDASADGTYATFYPFETASESTTGEDR</sequence>
<evidence type="ECO:0008006" key="6">
    <source>
        <dbReference type="Google" id="ProtNLM"/>
    </source>
</evidence>
<dbReference type="AlphaFoldDB" id="A0AAV3SIM0"/>
<dbReference type="KEGG" id="hdo:MUK72_19415"/>
<proteinExistence type="predicted"/>
<evidence type="ECO:0000256" key="1">
    <source>
        <dbReference type="SAM" id="MobiDB-lite"/>
    </source>
</evidence>
<dbReference type="Proteomes" id="UP001500962">
    <property type="component" value="Unassembled WGS sequence"/>
</dbReference>
<reference evidence="2" key="3">
    <citation type="submission" date="2023-12" db="EMBL/GenBank/DDBJ databases">
        <authorList>
            <person name="Sun Q."/>
            <person name="Inoue M."/>
        </authorList>
    </citation>
    <scope>NUCLEOTIDE SEQUENCE</scope>
    <source>
        <strain evidence="2">JCM 12289</strain>
    </source>
</reference>
<protein>
    <recommendedName>
        <fullName evidence="6">Halobacterial output domain-containing protein</fullName>
    </recommendedName>
</protein>
<accession>A0AAV3SIM0</accession>
<reference evidence="2" key="1">
    <citation type="journal article" date="2014" name="Int. J. Syst. Evol. Microbiol.">
        <title>Complete genome sequence of Corynebacterium casei LMG S-19264T (=DSM 44701T), isolated from a smear-ripened cheese.</title>
        <authorList>
            <consortium name="US DOE Joint Genome Institute (JGI-PGF)"/>
            <person name="Walter F."/>
            <person name="Albersmeier A."/>
            <person name="Kalinowski J."/>
            <person name="Ruckert C."/>
        </authorList>
    </citation>
    <scope>NUCLEOTIDE SEQUENCE</scope>
    <source>
        <strain evidence="2">JCM 12289</strain>
    </source>
</reference>
<geneLocation type="plasmid" evidence="3 4">
    <name>unnamed4</name>
</geneLocation>
<reference evidence="3" key="2">
    <citation type="submission" date="2022-04" db="EMBL/GenBank/DDBJ databases">
        <title>Sequencing and genomic assembly of Halococcus dombrowskii.</title>
        <authorList>
            <person name="Lim S.W."/>
            <person name="MacLea K.S."/>
        </authorList>
    </citation>
    <scope>NUCLEOTIDE SEQUENCE</scope>
    <source>
        <strain evidence="3">H4</strain>
        <plasmid evidence="3">unnamed4</plasmid>
    </source>
</reference>
<keyword evidence="4" id="KW-1185">Reference proteome</keyword>
<keyword evidence="3" id="KW-0614">Plasmid</keyword>
<dbReference type="Proteomes" id="UP000830542">
    <property type="component" value="Plasmid unnamed4"/>
</dbReference>
<organism evidence="2 5">
    <name type="scientific">Halococcus dombrowskii</name>
    <dbReference type="NCBI Taxonomy" id="179637"/>
    <lineage>
        <taxon>Archaea</taxon>
        <taxon>Methanobacteriati</taxon>
        <taxon>Methanobacteriota</taxon>
        <taxon>Stenosarchaea group</taxon>
        <taxon>Halobacteria</taxon>
        <taxon>Halobacteriales</taxon>
        <taxon>Halococcaceae</taxon>
        <taxon>Halococcus</taxon>
    </lineage>
</organism>
<dbReference type="EMBL" id="BAAADN010000031">
    <property type="protein sequence ID" value="GAA0464462.1"/>
    <property type="molecule type" value="Genomic_DNA"/>
</dbReference>
<evidence type="ECO:0000313" key="5">
    <source>
        <dbReference type="Proteomes" id="UP001500962"/>
    </source>
</evidence>
<evidence type="ECO:0000313" key="2">
    <source>
        <dbReference type="EMBL" id="GAA0464462.1"/>
    </source>
</evidence>
<evidence type="ECO:0000313" key="4">
    <source>
        <dbReference type="Proteomes" id="UP000830542"/>
    </source>
</evidence>
<gene>
    <name evidence="2" type="ORF">GCM10008985_21660</name>
    <name evidence="3" type="ORF">MUK72_19415</name>
</gene>
<dbReference type="RefSeq" id="WP_244706869.1">
    <property type="nucleotide sequence ID" value="NZ_BAAADN010000031.1"/>
</dbReference>
<dbReference type="EMBL" id="CP095009">
    <property type="protein sequence ID" value="UOO97320.1"/>
    <property type="molecule type" value="Genomic_DNA"/>
</dbReference>